<dbReference type="GO" id="GO:0005506">
    <property type="term" value="F:iron ion binding"/>
    <property type="evidence" value="ECO:0007669"/>
    <property type="project" value="UniProtKB-UniRule"/>
</dbReference>
<protein>
    <recommendedName>
        <fullName evidence="6">Ferredoxin</fullName>
    </recommendedName>
</protein>
<evidence type="ECO:0000256" key="2">
    <source>
        <dbReference type="ARBA" id="ARBA00022723"/>
    </source>
</evidence>
<dbReference type="PRINTS" id="PR00352">
    <property type="entry name" value="3FE4SFRDOXIN"/>
</dbReference>
<comment type="function">
    <text evidence="6">Ferredoxins are iron-sulfur proteins that transfer electrons in a wide variety of metabolic reactions.</text>
</comment>
<accession>A0A0P6XHG0</accession>
<evidence type="ECO:0000313" key="9">
    <source>
        <dbReference type="Proteomes" id="UP000050501"/>
    </source>
</evidence>
<keyword evidence="1 6" id="KW-0813">Transport</keyword>
<dbReference type="Proteomes" id="UP000050501">
    <property type="component" value="Unassembled WGS sequence"/>
</dbReference>
<dbReference type="InterPro" id="IPR051269">
    <property type="entry name" value="Fe-S_cluster_ET"/>
</dbReference>
<feature type="domain" description="4Fe-4S ferredoxin-type" evidence="7">
    <location>
        <begin position="1"/>
        <end position="29"/>
    </location>
</feature>
<dbReference type="GO" id="GO:0051536">
    <property type="term" value="F:iron-sulfur cluster binding"/>
    <property type="evidence" value="ECO:0007669"/>
    <property type="project" value="UniProtKB-KW"/>
</dbReference>
<keyword evidence="4 6" id="KW-0408">Iron</keyword>
<evidence type="ECO:0000256" key="4">
    <source>
        <dbReference type="ARBA" id="ARBA00023004"/>
    </source>
</evidence>
<dbReference type="SUPFAM" id="SSF54862">
    <property type="entry name" value="4Fe-4S ferredoxins"/>
    <property type="match status" value="1"/>
</dbReference>
<dbReference type="GO" id="GO:0009055">
    <property type="term" value="F:electron transfer activity"/>
    <property type="evidence" value="ECO:0007669"/>
    <property type="project" value="UniProtKB-UniRule"/>
</dbReference>
<dbReference type="OrthoDB" id="9803319at2"/>
<dbReference type="AlphaFoldDB" id="A0A0P6XHG0"/>
<dbReference type="EMBL" id="LGCM01000048">
    <property type="protein sequence ID" value="KPL79537.1"/>
    <property type="molecule type" value="Genomic_DNA"/>
</dbReference>
<evidence type="ECO:0000259" key="7">
    <source>
        <dbReference type="PROSITE" id="PS51379"/>
    </source>
</evidence>
<name>A0A0P6XHG0_9CHLR</name>
<reference evidence="8 9" key="1">
    <citation type="submission" date="2015-07" db="EMBL/GenBank/DDBJ databases">
        <title>Genome sequence of Levilinea saccharolytica DSM 16555.</title>
        <authorList>
            <person name="Hemp J."/>
            <person name="Ward L.M."/>
            <person name="Pace L.A."/>
            <person name="Fischer W.W."/>
        </authorList>
    </citation>
    <scope>NUCLEOTIDE SEQUENCE [LARGE SCALE GENOMIC DNA]</scope>
    <source>
        <strain evidence="8 9">KIBI-1</strain>
    </source>
</reference>
<evidence type="ECO:0000256" key="1">
    <source>
        <dbReference type="ARBA" id="ARBA00022448"/>
    </source>
</evidence>
<evidence type="ECO:0000256" key="6">
    <source>
        <dbReference type="RuleBase" id="RU368020"/>
    </source>
</evidence>
<dbReference type="RefSeq" id="WP_062418379.1">
    <property type="nucleotide sequence ID" value="NZ_DF967974.1"/>
</dbReference>
<comment type="caution">
    <text evidence="8">The sequence shown here is derived from an EMBL/GenBank/DDBJ whole genome shotgun (WGS) entry which is preliminary data.</text>
</comment>
<keyword evidence="9" id="KW-1185">Reference proteome</keyword>
<dbReference type="InterPro" id="IPR001080">
    <property type="entry name" value="3Fe4S_ferredoxin"/>
</dbReference>
<dbReference type="PANTHER" id="PTHR36923:SF3">
    <property type="entry name" value="FERREDOXIN"/>
    <property type="match status" value="1"/>
</dbReference>
<keyword evidence="2 6" id="KW-0479">Metal-binding</keyword>
<evidence type="ECO:0000256" key="3">
    <source>
        <dbReference type="ARBA" id="ARBA00022982"/>
    </source>
</evidence>
<dbReference type="STRING" id="229921.ADN01_14270"/>
<gene>
    <name evidence="8" type="ORF">ADN01_14270</name>
</gene>
<proteinExistence type="predicted"/>
<keyword evidence="3 6" id="KW-0249">Electron transport</keyword>
<keyword evidence="5 6" id="KW-0411">Iron-sulfur</keyword>
<dbReference type="Pfam" id="PF13459">
    <property type="entry name" value="Fer4_15"/>
    <property type="match status" value="1"/>
</dbReference>
<dbReference type="InterPro" id="IPR017896">
    <property type="entry name" value="4Fe4S_Fe-S-bd"/>
</dbReference>
<evidence type="ECO:0000256" key="5">
    <source>
        <dbReference type="ARBA" id="ARBA00023014"/>
    </source>
</evidence>
<dbReference type="Gene3D" id="3.30.70.20">
    <property type="match status" value="1"/>
</dbReference>
<organism evidence="8 9">
    <name type="scientific">Levilinea saccharolytica</name>
    <dbReference type="NCBI Taxonomy" id="229921"/>
    <lineage>
        <taxon>Bacteria</taxon>
        <taxon>Bacillati</taxon>
        <taxon>Chloroflexota</taxon>
        <taxon>Anaerolineae</taxon>
        <taxon>Anaerolineales</taxon>
        <taxon>Anaerolineaceae</taxon>
        <taxon>Levilinea</taxon>
    </lineage>
</organism>
<sequence length="62" mass="6677">MKVFVDPDICMGCGVCETIAPLVFELGEDGIAKVLVDIVPVELEADVRQAVEECPEEAISIK</sequence>
<dbReference type="PANTHER" id="PTHR36923">
    <property type="entry name" value="FERREDOXIN"/>
    <property type="match status" value="1"/>
</dbReference>
<evidence type="ECO:0000313" key="8">
    <source>
        <dbReference type="EMBL" id="KPL79537.1"/>
    </source>
</evidence>
<dbReference type="PROSITE" id="PS51379">
    <property type="entry name" value="4FE4S_FER_2"/>
    <property type="match status" value="1"/>
</dbReference>